<dbReference type="PROSITE" id="PS50937">
    <property type="entry name" value="HTH_MERR_2"/>
    <property type="match status" value="1"/>
</dbReference>
<dbReference type="OrthoDB" id="9809391at2"/>
<dbReference type="InterPro" id="IPR000551">
    <property type="entry name" value="MerR-type_HTH_dom"/>
</dbReference>
<dbReference type="Pfam" id="PF13411">
    <property type="entry name" value="MerR_1"/>
    <property type="match status" value="1"/>
</dbReference>
<dbReference type="GO" id="GO:0003677">
    <property type="term" value="F:DNA binding"/>
    <property type="evidence" value="ECO:0007669"/>
    <property type="project" value="UniProtKB-KW"/>
</dbReference>
<dbReference type="PROSITE" id="PS00552">
    <property type="entry name" value="HTH_MERR_1"/>
    <property type="match status" value="1"/>
</dbReference>
<dbReference type="RefSeq" id="WP_147894652.1">
    <property type="nucleotide sequence ID" value="NZ_BAAANR010000001.1"/>
</dbReference>
<evidence type="ECO:0000256" key="1">
    <source>
        <dbReference type="ARBA" id="ARBA00023125"/>
    </source>
</evidence>
<dbReference type="EMBL" id="VRSV01000002">
    <property type="protein sequence ID" value="TXK09435.1"/>
    <property type="molecule type" value="Genomic_DNA"/>
</dbReference>
<protein>
    <submittedName>
        <fullName evidence="3">MerR family transcriptional regulator</fullName>
    </submittedName>
</protein>
<dbReference type="GO" id="GO:0003700">
    <property type="term" value="F:DNA-binding transcription factor activity"/>
    <property type="evidence" value="ECO:0007669"/>
    <property type="project" value="InterPro"/>
</dbReference>
<dbReference type="AlphaFoldDB" id="A0A5C8HWF2"/>
<accession>A0A5C8HWF2</accession>
<name>A0A5C8HWF2_9MICO</name>
<dbReference type="Gene3D" id="1.10.1660.10">
    <property type="match status" value="1"/>
</dbReference>
<dbReference type="InterPro" id="IPR009061">
    <property type="entry name" value="DNA-bd_dom_put_sf"/>
</dbReference>
<dbReference type="CDD" id="cd01106">
    <property type="entry name" value="HTH_TipAL-Mta"/>
    <property type="match status" value="1"/>
</dbReference>
<keyword evidence="1" id="KW-0238">DNA-binding</keyword>
<feature type="domain" description="HTH merR-type" evidence="2">
    <location>
        <begin position="5"/>
        <end position="74"/>
    </location>
</feature>
<dbReference type="SUPFAM" id="SSF46955">
    <property type="entry name" value="Putative DNA-binding domain"/>
    <property type="match status" value="1"/>
</dbReference>
<evidence type="ECO:0000259" key="2">
    <source>
        <dbReference type="PROSITE" id="PS50937"/>
    </source>
</evidence>
<organism evidence="3 4">
    <name type="scientific">Microbacterium hatanonis</name>
    <dbReference type="NCBI Taxonomy" id="404366"/>
    <lineage>
        <taxon>Bacteria</taxon>
        <taxon>Bacillati</taxon>
        <taxon>Actinomycetota</taxon>
        <taxon>Actinomycetes</taxon>
        <taxon>Micrococcales</taxon>
        <taxon>Microbacteriaceae</taxon>
        <taxon>Microbacterium</taxon>
    </lineage>
</organism>
<sequence length="120" mass="13374">MGERTMHIGELADRLGLSQRSLRHWDEIGLLTPSGRSDGNFRLYSEADEAKARFVMLMKPLGFSLDEIAELVDSRDASPQHPLAGLTPERRAHFAEAARSRGEKLRRDLAAVDDFLDLAG</sequence>
<dbReference type="SMART" id="SM00422">
    <property type="entry name" value="HTH_MERR"/>
    <property type="match status" value="1"/>
</dbReference>
<dbReference type="Proteomes" id="UP000321034">
    <property type="component" value="Unassembled WGS sequence"/>
</dbReference>
<reference evidence="3 4" key="1">
    <citation type="submission" date="2019-08" db="EMBL/GenBank/DDBJ databases">
        <authorList>
            <person name="Dong K."/>
        </authorList>
    </citation>
    <scope>NUCLEOTIDE SEQUENCE [LARGE SCALE GENOMIC DNA]</scope>
    <source>
        <strain evidence="3 4">JCM14558</strain>
    </source>
</reference>
<evidence type="ECO:0000313" key="4">
    <source>
        <dbReference type="Proteomes" id="UP000321034"/>
    </source>
</evidence>
<dbReference type="PANTHER" id="PTHR30204:SF93">
    <property type="entry name" value="HTH MERR-TYPE DOMAIN-CONTAINING PROTEIN"/>
    <property type="match status" value="1"/>
</dbReference>
<keyword evidence="4" id="KW-1185">Reference proteome</keyword>
<dbReference type="PANTHER" id="PTHR30204">
    <property type="entry name" value="REDOX-CYCLING DRUG-SENSING TRANSCRIPTIONAL ACTIVATOR SOXR"/>
    <property type="match status" value="1"/>
</dbReference>
<gene>
    <name evidence="3" type="ORF">FVP77_10895</name>
</gene>
<evidence type="ECO:0000313" key="3">
    <source>
        <dbReference type="EMBL" id="TXK09435.1"/>
    </source>
</evidence>
<comment type="caution">
    <text evidence="3">The sequence shown here is derived from an EMBL/GenBank/DDBJ whole genome shotgun (WGS) entry which is preliminary data.</text>
</comment>
<dbReference type="InterPro" id="IPR047057">
    <property type="entry name" value="MerR_fam"/>
</dbReference>
<proteinExistence type="predicted"/>
<dbReference type="PRINTS" id="PR00040">
    <property type="entry name" value="HTHMERR"/>
</dbReference>